<feature type="transmembrane region" description="Helical" evidence="1">
    <location>
        <begin position="46"/>
        <end position="65"/>
    </location>
</feature>
<proteinExistence type="predicted"/>
<feature type="transmembrane region" description="Helical" evidence="1">
    <location>
        <begin position="152"/>
        <end position="170"/>
    </location>
</feature>
<accession>A0A3M7LV61</accession>
<name>A0A3M7LV61_9PLEO</name>
<organism evidence="2 3">
    <name type="scientific">Pyrenophora seminiperda CCB06</name>
    <dbReference type="NCBI Taxonomy" id="1302712"/>
    <lineage>
        <taxon>Eukaryota</taxon>
        <taxon>Fungi</taxon>
        <taxon>Dikarya</taxon>
        <taxon>Ascomycota</taxon>
        <taxon>Pezizomycotina</taxon>
        <taxon>Dothideomycetes</taxon>
        <taxon>Pleosporomycetidae</taxon>
        <taxon>Pleosporales</taxon>
        <taxon>Pleosporineae</taxon>
        <taxon>Pleosporaceae</taxon>
        <taxon>Pyrenophora</taxon>
    </lineage>
</organism>
<evidence type="ECO:0000256" key="1">
    <source>
        <dbReference type="SAM" id="Phobius"/>
    </source>
</evidence>
<feature type="transmembrane region" description="Helical" evidence="1">
    <location>
        <begin position="239"/>
        <end position="259"/>
    </location>
</feature>
<reference evidence="2 3" key="1">
    <citation type="journal article" date="2014" name="PLoS ONE">
        <title>De novo Genome Assembly of the Fungal Plant Pathogen Pyrenophora semeniperda.</title>
        <authorList>
            <person name="Soliai M.M."/>
            <person name="Meyer S.E."/>
            <person name="Udall J.A."/>
            <person name="Elzinga D.E."/>
            <person name="Hermansen R.A."/>
            <person name="Bodily P.M."/>
            <person name="Hart A.A."/>
            <person name="Coleman C.E."/>
        </authorList>
    </citation>
    <scope>NUCLEOTIDE SEQUENCE [LARGE SCALE GENOMIC DNA]</scope>
    <source>
        <strain evidence="2 3">CCB06</strain>
        <tissue evidence="2">Mycelium</tissue>
    </source>
</reference>
<dbReference type="AlphaFoldDB" id="A0A3M7LV61"/>
<evidence type="ECO:0000313" key="2">
    <source>
        <dbReference type="EMBL" id="RMZ66080.1"/>
    </source>
</evidence>
<feature type="transmembrane region" description="Helical" evidence="1">
    <location>
        <begin position="112"/>
        <end position="132"/>
    </location>
</feature>
<keyword evidence="3" id="KW-1185">Reference proteome</keyword>
<dbReference type="OrthoDB" id="5238025at2759"/>
<gene>
    <name evidence="2" type="ORF">GMOD_00005147</name>
</gene>
<keyword evidence="1" id="KW-0812">Transmembrane</keyword>
<dbReference type="Proteomes" id="UP000265663">
    <property type="component" value="Unassembled WGS sequence"/>
</dbReference>
<keyword evidence="1" id="KW-0472">Membrane</keyword>
<keyword evidence="1" id="KW-1133">Transmembrane helix</keyword>
<evidence type="ECO:0000313" key="3">
    <source>
        <dbReference type="Proteomes" id="UP000265663"/>
    </source>
</evidence>
<sequence>MEKVKLTIAPVAAKVTSLFHMKKLASPVSNKPIDIKSYPHHRMSRLLYSIFLSILFAISITVVALKAKSYSFVEDNRMTGFDFQMATGAGEPDQEIVVATLPHRVYAIPAKLAIFSAAISILIAAAHLGFVVTDWKKGDRTQSHVFRRNIMFFHLVNAFVVLIALVLIEFTHAKTAHFRADYINDLASQRNATQTYVRYNRGTFDLETWTCELYRTQGVGMVQDDYGKQCADEIAGRGVMIPFMLLAWLIAGVGIWGFIKGGQRAPDVEAVKTQEDGFEMDKMHVPAE</sequence>
<protein>
    <submittedName>
        <fullName evidence="2">Uncharacterized protein</fullName>
    </submittedName>
</protein>
<dbReference type="EMBL" id="KE747806">
    <property type="protein sequence ID" value="RMZ66080.1"/>
    <property type="molecule type" value="Genomic_DNA"/>
</dbReference>